<keyword evidence="2" id="KW-1185">Reference proteome</keyword>
<gene>
    <name evidence="1" type="ORF">CSUI_002427</name>
</gene>
<comment type="caution">
    <text evidence="1">The sequence shown here is derived from an EMBL/GenBank/DDBJ whole genome shotgun (WGS) entry which is preliminary data.</text>
</comment>
<sequence>MSPRRPRRRPFRPAHLIPILLKTQQTMMMFFWTDVSGRLLEKRSVKKPSSRLGVSAFFRFSRQSDFHFSLFGSHANDTRECRISTSIII</sequence>
<evidence type="ECO:0000313" key="2">
    <source>
        <dbReference type="Proteomes" id="UP000221165"/>
    </source>
</evidence>
<dbReference type="AlphaFoldDB" id="A0A2C6KI60"/>
<dbReference type="Proteomes" id="UP000221165">
    <property type="component" value="Unassembled WGS sequence"/>
</dbReference>
<dbReference type="EMBL" id="MIGC01001022">
    <property type="protein sequence ID" value="PHJ23721.1"/>
    <property type="molecule type" value="Genomic_DNA"/>
</dbReference>
<dbReference type="VEuPathDB" id="ToxoDB:CSUI_002427"/>
<evidence type="ECO:0000313" key="1">
    <source>
        <dbReference type="EMBL" id="PHJ23721.1"/>
    </source>
</evidence>
<dbReference type="GeneID" id="94425839"/>
<organism evidence="1 2">
    <name type="scientific">Cystoisospora suis</name>
    <dbReference type="NCBI Taxonomy" id="483139"/>
    <lineage>
        <taxon>Eukaryota</taxon>
        <taxon>Sar</taxon>
        <taxon>Alveolata</taxon>
        <taxon>Apicomplexa</taxon>
        <taxon>Conoidasida</taxon>
        <taxon>Coccidia</taxon>
        <taxon>Eucoccidiorida</taxon>
        <taxon>Eimeriorina</taxon>
        <taxon>Sarcocystidae</taxon>
        <taxon>Cystoisospora</taxon>
    </lineage>
</organism>
<accession>A0A2C6KI60</accession>
<dbReference type="RefSeq" id="XP_067925396.1">
    <property type="nucleotide sequence ID" value="XM_068062628.1"/>
</dbReference>
<protein>
    <submittedName>
        <fullName evidence="1">Uncharacterized protein</fullName>
    </submittedName>
</protein>
<reference evidence="1 2" key="1">
    <citation type="journal article" date="2017" name="Int. J. Parasitol.">
        <title>The genome of the protozoan parasite Cystoisospora suis and a reverse vaccinology approach to identify vaccine candidates.</title>
        <authorList>
            <person name="Palmieri N."/>
            <person name="Shrestha A."/>
            <person name="Ruttkowski B."/>
            <person name="Beck T."/>
            <person name="Vogl C."/>
            <person name="Tomley F."/>
            <person name="Blake D.P."/>
            <person name="Joachim A."/>
        </authorList>
    </citation>
    <scope>NUCLEOTIDE SEQUENCE [LARGE SCALE GENOMIC DNA]</scope>
    <source>
        <strain evidence="1 2">Wien I</strain>
    </source>
</reference>
<name>A0A2C6KI60_9APIC</name>
<proteinExistence type="predicted"/>